<dbReference type="VEuPathDB" id="TriTrypDB:TcYC6_0085620"/>
<dbReference type="GO" id="GO:0016020">
    <property type="term" value="C:membrane"/>
    <property type="evidence" value="ECO:0007669"/>
    <property type="project" value="UniProtKB-SubCell"/>
</dbReference>
<dbReference type="PIRSF" id="PIRSF017228">
    <property type="entry name" value="Sphnglp_dlt4_des"/>
    <property type="match status" value="1"/>
</dbReference>
<keyword evidence="8 9" id="KW-0472">Membrane</keyword>
<name>A0A2V2UU78_TRYCR</name>
<dbReference type="VEuPathDB" id="TriTrypDB:C3747_95g70"/>
<dbReference type="AlphaFoldDB" id="A0A2V2UU78"/>
<evidence type="ECO:0000256" key="6">
    <source>
        <dbReference type="ARBA" id="ARBA00023002"/>
    </source>
</evidence>
<comment type="subcellular location">
    <subcellularLocation>
        <location evidence="1">Membrane</location>
        <topology evidence="1">Multi-pass membrane protein</topology>
    </subcellularLocation>
</comment>
<keyword evidence="6 9" id="KW-0560">Oxidoreductase</keyword>
<dbReference type="VEuPathDB" id="TriTrypDB:TCDM_07159"/>
<dbReference type="VEuPathDB" id="TriTrypDB:TcBrA4_0069150"/>
<evidence type="ECO:0000256" key="4">
    <source>
        <dbReference type="ARBA" id="ARBA00022692"/>
    </source>
</evidence>
<dbReference type="VEuPathDB" id="TriTrypDB:C4B63_123g22"/>
<dbReference type="Pfam" id="PF08557">
    <property type="entry name" value="Lipid_DES"/>
    <property type="match status" value="1"/>
</dbReference>
<dbReference type="VEuPathDB" id="TriTrypDB:TcCLB.508503.10"/>
<evidence type="ECO:0000256" key="9">
    <source>
        <dbReference type="PIRNR" id="PIRNR017228"/>
    </source>
</evidence>
<dbReference type="Proteomes" id="UP000246121">
    <property type="component" value="Unassembled WGS sequence"/>
</dbReference>
<dbReference type="EMBL" id="PRFA01000123">
    <property type="protein sequence ID" value="PWU86378.1"/>
    <property type="molecule type" value="Genomic_DNA"/>
</dbReference>
<comment type="similarity">
    <text evidence="2 9">Belongs to the fatty acid desaturase type 1 family. DEGS subfamily.</text>
</comment>
<dbReference type="EC" id="1.14.19.17" evidence="3"/>
<evidence type="ECO:0000256" key="5">
    <source>
        <dbReference type="ARBA" id="ARBA00022989"/>
    </source>
</evidence>
<dbReference type="VEuPathDB" id="TriTrypDB:TCSYLVIO_003563"/>
<dbReference type="VEuPathDB" id="TriTrypDB:Tc_MARK_2277"/>
<dbReference type="InterPro" id="IPR011388">
    <property type="entry name" value="DES1/DES2"/>
</dbReference>
<evidence type="ECO:0000313" key="13">
    <source>
        <dbReference type="Proteomes" id="UP000246121"/>
    </source>
</evidence>
<dbReference type="VEuPathDB" id="TriTrypDB:TcCL_ESM01515"/>
<dbReference type="GO" id="GO:0042284">
    <property type="term" value="F:sphingolipid delta-4 desaturase activity"/>
    <property type="evidence" value="ECO:0007669"/>
    <property type="project" value="UniProtKB-UniRule"/>
</dbReference>
<evidence type="ECO:0000256" key="10">
    <source>
        <dbReference type="SAM" id="Phobius"/>
    </source>
</evidence>
<sequence length="347" mass="41209">MTKSSNAFFEQLFEPQGRGDYYWSKSPQPHEMRRKFMLKKYGRQIKELYGPDPWLWRLMTPFIFLQLYLGMRASEMSWPMYLFLAYFVGGTISHSTFLAIHETTHNLAFKTREYNDYYAIFLNLIVPIPYAMMFKSYHAEHHRYLGWELVDADVPTLLEAKLLSSYVGKFLFLTFQVFFYALRPCMIRKIELEKRHFINYIVQIVFDILVYKFFGLGPLMYYLLSTFLGTSWHPTAGHFISEHYVFRGEGRQETFSYYGPLNWLTWMAGYHVEHHDFPNIPWTRISRLHKIAPEFYDDLFVTESWPGALYDFLVDTNVNQCSRVLREKGAFQRANLLPNVTEDASVG</sequence>
<proteinExistence type="inferred from homology"/>
<feature type="transmembrane region" description="Helical" evidence="10">
    <location>
        <begin position="197"/>
        <end position="224"/>
    </location>
</feature>
<dbReference type="GO" id="GO:0046513">
    <property type="term" value="P:ceramide biosynthetic process"/>
    <property type="evidence" value="ECO:0007669"/>
    <property type="project" value="TreeGrafter"/>
</dbReference>
<evidence type="ECO:0000313" key="12">
    <source>
        <dbReference type="EMBL" id="PWU86378.1"/>
    </source>
</evidence>
<keyword evidence="5 10" id="KW-1133">Transmembrane helix</keyword>
<dbReference type="Pfam" id="PF00487">
    <property type="entry name" value="FA_desaturase"/>
    <property type="match status" value="1"/>
</dbReference>
<comment type="caution">
    <text evidence="12">The sequence shown here is derived from an EMBL/GenBank/DDBJ whole genome shotgun (WGS) entry which is preliminary data.</text>
</comment>
<keyword evidence="4 10" id="KW-0812">Transmembrane</keyword>
<evidence type="ECO:0000256" key="1">
    <source>
        <dbReference type="ARBA" id="ARBA00004141"/>
    </source>
</evidence>
<dbReference type="VEuPathDB" id="TriTrypDB:TcBrA4_0096260"/>
<keyword evidence="7 9" id="KW-0443">Lipid metabolism</keyword>
<feature type="transmembrane region" description="Helical" evidence="10">
    <location>
        <begin position="78"/>
        <end position="97"/>
    </location>
</feature>
<evidence type="ECO:0000256" key="7">
    <source>
        <dbReference type="ARBA" id="ARBA00023098"/>
    </source>
</evidence>
<dbReference type="VEuPathDB" id="TriTrypDB:ECC02_007369"/>
<dbReference type="InterPro" id="IPR013866">
    <property type="entry name" value="Sphingolipid_d4-desaturase_N"/>
</dbReference>
<dbReference type="SMART" id="SM01269">
    <property type="entry name" value="Lipid_DES"/>
    <property type="match status" value="1"/>
</dbReference>
<dbReference type="VEuPathDB" id="TriTrypDB:TcG_04746"/>
<accession>A0A2V2UU78</accession>
<feature type="transmembrane region" description="Helical" evidence="10">
    <location>
        <begin position="117"/>
        <end position="134"/>
    </location>
</feature>
<evidence type="ECO:0000256" key="3">
    <source>
        <dbReference type="ARBA" id="ARBA00012021"/>
    </source>
</evidence>
<evidence type="ECO:0000259" key="11">
    <source>
        <dbReference type="SMART" id="SM01269"/>
    </source>
</evidence>
<dbReference type="CDD" id="cd03508">
    <property type="entry name" value="Delta4-sphingolipid-FADS-like"/>
    <property type="match status" value="1"/>
</dbReference>
<evidence type="ECO:0000256" key="2">
    <source>
        <dbReference type="ARBA" id="ARBA00006146"/>
    </source>
</evidence>
<dbReference type="OrthoDB" id="257412at2759"/>
<organism evidence="12 13">
    <name type="scientific">Trypanosoma cruzi</name>
    <dbReference type="NCBI Taxonomy" id="5693"/>
    <lineage>
        <taxon>Eukaryota</taxon>
        <taxon>Discoba</taxon>
        <taxon>Euglenozoa</taxon>
        <taxon>Kinetoplastea</taxon>
        <taxon>Metakinetoplastina</taxon>
        <taxon>Trypanosomatida</taxon>
        <taxon>Trypanosomatidae</taxon>
        <taxon>Trypanosoma</taxon>
        <taxon>Schizotrypanum</taxon>
    </lineage>
</organism>
<feature type="domain" description="Sphingolipid delta4-desaturase N-terminal" evidence="11">
    <location>
        <begin position="16"/>
        <end position="55"/>
    </location>
</feature>
<dbReference type="PANTHER" id="PTHR12879">
    <property type="entry name" value="SPHINGOLIPID DELTA 4 DESATURASE/C-4 HYDROXYLASE PROTEIN DES2"/>
    <property type="match status" value="1"/>
</dbReference>
<protein>
    <recommendedName>
        <fullName evidence="3">sphingolipid 4-desaturase</fullName>
        <ecNumber evidence="3">1.14.19.17</ecNumber>
    </recommendedName>
</protein>
<dbReference type="InterPro" id="IPR005804">
    <property type="entry name" value="FA_desaturase_dom"/>
</dbReference>
<reference evidence="12 13" key="1">
    <citation type="journal article" date="2018" name="Microb. Genom.">
        <title>Expanding an expanded genome: long-read sequencing of Trypanosoma cruzi.</title>
        <authorList>
            <person name="Berna L."/>
            <person name="Rodriguez M."/>
            <person name="Chiribao M.L."/>
            <person name="Parodi-Talice A."/>
            <person name="Pita S."/>
            <person name="Rijo G."/>
            <person name="Alvarez-Valin F."/>
            <person name="Robello C."/>
        </authorList>
    </citation>
    <scope>NUCLEOTIDE SEQUENCE [LARGE SCALE GENOMIC DNA]</scope>
    <source>
        <strain evidence="12 13">Dm28c</strain>
    </source>
</reference>
<dbReference type="VEuPathDB" id="TriTrypDB:TcCLB.510565.20"/>
<dbReference type="VEuPathDB" id="TriTrypDB:BCY84_05953"/>
<gene>
    <name evidence="12" type="ORF">C4B63_123g22</name>
</gene>
<dbReference type="PANTHER" id="PTHR12879:SF8">
    <property type="entry name" value="SPHINGOLIPID DELTA(4)-DESATURASE DES1"/>
    <property type="match status" value="1"/>
</dbReference>
<evidence type="ECO:0000256" key="8">
    <source>
        <dbReference type="ARBA" id="ARBA00023136"/>
    </source>
</evidence>